<dbReference type="Proteomes" id="UP000194948">
    <property type="component" value="Chromosome"/>
</dbReference>
<feature type="domain" description="WxL" evidence="2">
    <location>
        <begin position="54"/>
        <end position="202"/>
    </location>
</feature>
<accession>A0AAQ3WDX2</accession>
<dbReference type="AlphaFoldDB" id="A0AAQ3WDX2"/>
<proteinExistence type="predicted"/>
<dbReference type="EMBL" id="CP147244">
    <property type="protein sequence ID" value="WYK01613.1"/>
    <property type="molecule type" value="Genomic_DNA"/>
</dbReference>
<keyword evidence="4" id="KW-1185">Reference proteome</keyword>
<dbReference type="RefSeq" id="WP_086315303.1">
    <property type="nucleotide sequence ID" value="NZ_CP147244.1"/>
</dbReference>
<name>A0AAQ3WDX2_9ENTE</name>
<reference evidence="3" key="2">
    <citation type="submission" date="2024-03" db="EMBL/GenBank/DDBJ databases">
        <title>The Genome Sequence of Enterococcus sp. DIV0205d.</title>
        <authorList>
            <consortium name="The Broad Institute Genomics Platform"/>
            <consortium name="The Broad Institute Microbial Omics Core"/>
            <consortium name="The Broad Institute Genomic Center for Infectious Diseases"/>
            <person name="Earl A."/>
            <person name="Manson A."/>
            <person name="Gilmore M."/>
            <person name="Schwartman J."/>
            <person name="Shea T."/>
            <person name="Abouelleil A."/>
            <person name="Cao P."/>
            <person name="Chapman S."/>
            <person name="Cusick C."/>
            <person name="Young S."/>
            <person name="Neafsey D."/>
            <person name="Nusbaum C."/>
            <person name="Birren B."/>
        </authorList>
    </citation>
    <scope>NUCLEOTIDE SEQUENCE</scope>
    <source>
        <strain evidence="3">7F3_DIV0205</strain>
    </source>
</reference>
<protein>
    <recommendedName>
        <fullName evidence="2">WxL domain-containing protein</fullName>
    </recommendedName>
</protein>
<feature type="chain" id="PRO_5042923930" description="WxL domain-containing protein" evidence="1">
    <location>
        <begin position="26"/>
        <end position="208"/>
    </location>
</feature>
<gene>
    <name evidence="3" type="ORF">A5821_002750</name>
</gene>
<sequence>MKTSTLTTGMILLAAGSLFAVTAHAEEAPAKQATTKTEAAVKGGDLYLTGFTNTANFDFDLNDAVSTDENGNTTINSTIKSKPMENELGIIQGQVVDLLGSNEKWTVNVKLSAFVNTENKEQTLASPLIEGSKILGQEVPKSADNLIIIDQVGTNIVSDGETTGLGVNTIGLSNAMMTFGYTKNKKVVAGDYSGEINWNLVDAETGQE</sequence>
<dbReference type="InterPro" id="IPR027994">
    <property type="entry name" value="WxL_dom"/>
</dbReference>
<reference evidence="3" key="1">
    <citation type="submission" date="2017-05" db="EMBL/GenBank/DDBJ databases">
        <authorList>
            <consortium name="The Broad Institute Genomics Platform"/>
            <consortium name="The Broad Institute Genomic Center for Infectious Diseases"/>
            <person name="Earl A."/>
            <person name="Manson A."/>
            <person name="Schwartman J."/>
            <person name="Gilmore M."/>
            <person name="Abouelleil A."/>
            <person name="Cao P."/>
            <person name="Chapman S."/>
            <person name="Cusick C."/>
            <person name="Shea T."/>
            <person name="Young S."/>
            <person name="Neafsey D."/>
            <person name="Nusbaum C."/>
            <person name="Birren B."/>
        </authorList>
    </citation>
    <scope>NUCLEOTIDE SEQUENCE</scope>
    <source>
        <strain evidence="3">7F3_DIV0205</strain>
    </source>
</reference>
<keyword evidence="1" id="KW-0732">Signal</keyword>
<evidence type="ECO:0000259" key="2">
    <source>
        <dbReference type="Pfam" id="PF13731"/>
    </source>
</evidence>
<organism evidence="3 4">
    <name type="scientific">Candidatus Enterococcus palustris</name>
    <dbReference type="NCBI Taxonomy" id="1834189"/>
    <lineage>
        <taxon>Bacteria</taxon>
        <taxon>Bacillati</taxon>
        <taxon>Bacillota</taxon>
        <taxon>Bacilli</taxon>
        <taxon>Lactobacillales</taxon>
        <taxon>Enterococcaceae</taxon>
        <taxon>Enterococcus</taxon>
    </lineage>
</organism>
<feature type="signal peptide" evidence="1">
    <location>
        <begin position="1"/>
        <end position="25"/>
    </location>
</feature>
<evidence type="ECO:0000256" key="1">
    <source>
        <dbReference type="SAM" id="SignalP"/>
    </source>
</evidence>
<evidence type="ECO:0000313" key="3">
    <source>
        <dbReference type="EMBL" id="WYK01613.1"/>
    </source>
</evidence>
<dbReference type="Pfam" id="PF13731">
    <property type="entry name" value="WxL"/>
    <property type="match status" value="1"/>
</dbReference>
<evidence type="ECO:0000313" key="4">
    <source>
        <dbReference type="Proteomes" id="UP000194948"/>
    </source>
</evidence>